<dbReference type="Pfam" id="PF00014">
    <property type="entry name" value="Kunitz_BPTI"/>
    <property type="match status" value="1"/>
</dbReference>
<dbReference type="Gene3D" id="4.10.410.10">
    <property type="entry name" value="Pancreatic trypsin inhibitor Kunitz domain"/>
    <property type="match status" value="1"/>
</dbReference>
<dbReference type="InterPro" id="IPR050098">
    <property type="entry name" value="TFPI/VKTCI-like"/>
</dbReference>
<dbReference type="SUPFAM" id="SSF57362">
    <property type="entry name" value="BPTI-like"/>
    <property type="match status" value="2"/>
</dbReference>
<proteinExistence type="evidence at transcript level"/>
<dbReference type="InterPro" id="IPR036880">
    <property type="entry name" value="Kunitz_BPTI_sf"/>
</dbReference>
<dbReference type="EMBL" id="GACK01010830">
    <property type="protein sequence ID" value="JAA54204.1"/>
    <property type="molecule type" value="mRNA"/>
</dbReference>
<keyword evidence="1" id="KW-0646">Protease inhibitor</keyword>
<reference evidence="6" key="2">
    <citation type="journal article" date="2015" name="J. Proteomics">
        <title>Sexual differences in the sialomes of the zebra tick, Rhipicephalus pulchellus.</title>
        <authorList>
            <person name="Tan A.W."/>
            <person name="Francischetti I.M."/>
            <person name="Slovak M."/>
            <person name="Kini R.M."/>
            <person name="Ribeiro J.M."/>
        </authorList>
    </citation>
    <scope>NUCLEOTIDE SEQUENCE</scope>
    <source>
        <tissue evidence="6">Salivary gland</tissue>
    </source>
</reference>
<organism evidence="6">
    <name type="scientific">Rhipicephalus pulchellus</name>
    <name type="common">Yellow backed tick</name>
    <name type="synonym">Dermacentor pulchellus</name>
    <dbReference type="NCBI Taxonomy" id="72859"/>
    <lineage>
        <taxon>Eukaryota</taxon>
        <taxon>Metazoa</taxon>
        <taxon>Ecdysozoa</taxon>
        <taxon>Arthropoda</taxon>
        <taxon>Chelicerata</taxon>
        <taxon>Arachnida</taxon>
        <taxon>Acari</taxon>
        <taxon>Parasitiformes</taxon>
        <taxon>Ixodida</taxon>
        <taxon>Ixodoidea</taxon>
        <taxon>Ixodidae</taxon>
        <taxon>Rhipicephalinae</taxon>
        <taxon>Rhipicephalus</taxon>
        <taxon>Rhipicephalus</taxon>
    </lineage>
</organism>
<evidence type="ECO:0000256" key="4">
    <source>
        <dbReference type="SAM" id="SignalP"/>
    </source>
</evidence>
<sequence length="199" mass="23049">MIFIGLVFSLLVLYSEGTEEEPMCRNGTKKKYVSWQCNTVGNNRTCYETSFYYDSTNDQCKELDYKGCGGNGNNFPSQEECTDTCKQNMTTIESSYLQRLMASNFTRFNCSTPYQPPVNGSQLRRFYYDSQQKKCKKIIGARGDGYFPTLRYCLFMCNTTIVPERCKRPMKNGTRPEEDWNCNKQSNKLFCSKLIKNAK</sequence>
<keyword evidence="2" id="KW-0722">Serine protease inhibitor</keyword>
<dbReference type="GO" id="GO:0004867">
    <property type="term" value="F:serine-type endopeptidase inhibitor activity"/>
    <property type="evidence" value="ECO:0007669"/>
    <property type="project" value="UniProtKB-KW"/>
</dbReference>
<dbReference type="PANTHER" id="PTHR10083">
    <property type="entry name" value="KUNITZ-TYPE PROTEASE INHIBITOR-RELATED"/>
    <property type="match status" value="1"/>
</dbReference>
<evidence type="ECO:0000256" key="1">
    <source>
        <dbReference type="ARBA" id="ARBA00022690"/>
    </source>
</evidence>
<dbReference type="GO" id="GO:0005615">
    <property type="term" value="C:extracellular space"/>
    <property type="evidence" value="ECO:0007669"/>
    <property type="project" value="TreeGrafter"/>
</dbReference>
<dbReference type="SMART" id="SM00131">
    <property type="entry name" value="KU"/>
    <property type="match status" value="1"/>
</dbReference>
<dbReference type="PROSITE" id="PS50279">
    <property type="entry name" value="BPTI_KUNITZ_2"/>
    <property type="match status" value="1"/>
</dbReference>
<evidence type="ECO:0000259" key="5">
    <source>
        <dbReference type="PROSITE" id="PS50279"/>
    </source>
</evidence>
<dbReference type="AlphaFoldDB" id="L7LTP7"/>
<protein>
    <submittedName>
        <fullName evidence="6">Putative bilaris</fullName>
    </submittedName>
</protein>
<evidence type="ECO:0000256" key="2">
    <source>
        <dbReference type="ARBA" id="ARBA00022900"/>
    </source>
</evidence>
<dbReference type="InterPro" id="IPR002223">
    <property type="entry name" value="Kunitz_BPTI"/>
</dbReference>
<keyword evidence="3" id="KW-1015">Disulfide bond</keyword>
<feature type="domain" description="BPTI/Kunitz inhibitor" evidence="5">
    <location>
        <begin position="24"/>
        <end position="85"/>
    </location>
</feature>
<feature type="chain" id="PRO_5003981305" evidence="4">
    <location>
        <begin position="18"/>
        <end position="199"/>
    </location>
</feature>
<accession>L7LTP7</accession>
<evidence type="ECO:0000256" key="3">
    <source>
        <dbReference type="ARBA" id="ARBA00023157"/>
    </source>
</evidence>
<feature type="signal peptide" evidence="4">
    <location>
        <begin position="1"/>
        <end position="17"/>
    </location>
</feature>
<dbReference type="PRINTS" id="PR00759">
    <property type="entry name" value="BASICPTASE"/>
</dbReference>
<dbReference type="CDD" id="cd00109">
    <property type="entry name" value="Kunitz-type"/>
    <property type="match status" value="1"/>
</dbReference>
<keyword evidence="4" id="KW-0732">Signal</keyword>
<reference evidence="6" key="1">
    <citation type="submission" date="2012-11" db="EMBL/GenBank/DDBJ databases">
        <authorList>
            <person name="Lucero-Rivera Y.E."/>
            <person name="Tovar-Ramirez D."/>
        </authorList>
    </citation>
    <scope>NUCLEOTIDE SEQUENCE</scope>
    <source>
        <tissue evidence="6">Salivary gland</tissue>
    </source>
</reference>
<name>L7LTP7_RHIPC</name>
<evidence type="ECO:0000313" key="6">
    <source>
        <dbReference type="EMBL" id="JAA54204.1"/>
    </source>
</evidence>
<dbReference type="PANTHER" id="PTHR10083:SF374">
    <property type="entry name" value="BPTI_KUNITZ INHIBITOR DOMAIN-CONTAINING PROTEIN"/>
    <property type="match status" value="1"/>
</dbReference>